<keyword evidence="1" id="KW-0812">Transmembrane</keyword>
<feature type="transmembrane region" description="Helical" evidence="1">
    <location>
        <begin position="43"/>
        <end position="62"/>
    </location>
</feature>
<comment type="caution">
    <text evidence="2">The sequence shown here is derived from an EMBL/GenBank/DDBJ whole genome shotgun (WGS) entry which is preliminary data.</text>
</comment>
<feature type="transmembrane region" description="Helical" evidence="1">
    <location>
        <begin position="21"/>
        <end position="37"/>
    </location>
</feature>
<dbReference type="HOGENOM" id="CLU_2393167_0_0_6"/>
<protein>
    <submittedName>
        <fullName evidence="2">Uncharacterized protein</fullName>
    </submittedName>
</protein>
<organism evidence="2 3">
    <name type="scientific">Acinetobacter lwoffii NIPH 478</name>
    <dbReference type="NCBI Taxonomy" id="1217668"/>
    <lineage>
        <taxon>Bacteria</taxon>
        <taxon>Pseudomonadati</taxon>
        <taxon>Pseudomonadota</taxon>
        <taxon>Gammaproteobacteria</taxon>
        <taxon>Moraxellales</taxon>
        <taxon>Moraxellaceae</taxon>
        <taxon>Acinetobacter</taxon>
    </lineage>
</organism>
<keyword evidence="1" id="KW-0472">Membrane</keyword>
<evidence type="ECO:0000313" key="2">
    <source>
        <dbReference type="EMBL" id="ENW32029.1"/>
    </source>
</evidence>
<name>N9HS58_ACILW</name>
<accession>N9HS58</accession>
<proteinExistence type="predicted"/>
<dbReference type="AlphaFoldDB" id="N9HS58"/>
<reference evidence="2 3" key="1">
    <citation type="submission" date="2013-02" db="EMBL/GenBank/DDBJ databases">
        <title>The Genome Sequence of Acinetobacter lwoffii NIPH 478.</title>
        <authorList>
            <consortium name="The Broad Institute Genome Sequencing Platform"/>
            <consortium name="The Broad Institute Genome Sequencing Center for Infectious Disease"/>
            <person name="Cerqueira G."/>
            <person name="Feldgarden M."/>
            <person name="Courvalin P."/>
            <person name="Perichon B."/>
            <person name="Grillot-Courvalin C."/>
            <person name="Clermont D."/>
            <person name="Rocha E."/>
            <person name="Yoon E.-J."/>
            <person name="Nemec A."/>
            <person name="Walker B."/>
            <person name="Young S.K."/>
            <person name="Zeng Q."/>
            <person name="Gargeya S."/>
            <person name="Fitzgerald M."/>
            <person name="Haas B."/>
            <person name="Abouelleil A."/>
            <person name="Alvarado L."/>
            <person name="Arachchi H.M."/>
            <person name="Berlin A.M."/>
            <person name="Chapman S.B."/>
            <person name="Dewar J."/>
            <person name="Goldberg J."/>
            <person name="Griggs A."/>
            <person name="Gujja S."/>
            <person name="Hansen M."/>
            <person name="Howarth C."/>
            <person name="Imamovic A."/>
            <person name="Larimer J."/>
            <person name="McCowan C."/>
            <person name="Murphy C."/>
            <person name="Neiman D."/>
            <person name="Pearson M."/>
            <person name="Priest M."/>
            <person name="Roberts A."/>
            <person name="Saif S."/>
            <person name="Shea T."/>
            <person name="Sisk P."/>
            <person name="Sykes S."/>
            <person name="Wortman J."/>
            <person name="Nusbaum C."/>
            <person name="Birren B."/>
        </authorList>
    </citation>
    <scope>NUCLEOTIDE SEQUENCE [LARGE SCALE GENOMIC DNA]</scope>
    <source>
        <strain evidence="2 3">NIPH 478</strain>
    </source>
</reference>
<dbReference type="Proteomes" id="UP000018416">
    <property type="component" value="Unassembled WGS sequence"/>
</dbReference>
<feature type="transmembrane region" description="Helical" evidence="1">
    <location>
        <begin position="69"/>
        <end position="87"/>
    </location>
</feature>
<dbReference type="RefSeq" id="WP_005106197.1">
    <property type="nucleotide sequence ID" value="NZ_KB849835.1"/>
</dbReference>
<sequence>MKKRKDIFGRKIDLTREERKSLQRFVSVAITAIWFWRFRDLPIIYSLLNCLTCMFTEFLRLLKKSWELSIVLAIPYFAAKFALYFIHLSQPII</sequence>
<dbReference type="EMBL" id="APQU01000007">
    <property type="protein sequence ID" value="ENW32029.1"/>
    <property type="molecule type" value="Genomic_DNA"/>
</dbReference>
<evidence type="ECO:0000256" key="1">
    <source>
        <dbReference type="SAM" id="Phobius"/>
    </source>
</evidence>
<keyword evidence="1" id="KW-1133">Transmembrane helix</keyword>
<gene>
    <name evidence="2" type="ORF">F923_00320</name>
</gene>
<evidence type="ECO:0000313" key="3">
    <source>
        <dbReference type="Proteomes" id="UP000018416"/>
    </source>
</evidence>